<sequence>MTLVLLLTLAVSFGIQAWIEGGIFGGITIFNIFLGFFQTLKAEKTIESLKPLGSPNASFSTGDSVPADIRLLTSINLKADETMLTGESLPALKNGNTTLKA</sequence>
<protein>
    <submittedName>
        <fullName evidence="1">Uncharacterized protein</fullName>
    </submittedName>
</protein>
<reference evidence="1" key="1">
    <citation type="journal article" date="2020" name="Stud. Mycol.">
        <title>101 Dothideomycetes genomes: a test case for predicting lifestyles and emergence of pathogens.</title>
        <authorList>
            <person name="Haridas S."/>
            <person name="Albert R."/>
            <person name="Binder M."/>
            <person name="Bloem J."/>
            <person name="Labutti K."/>
            <person name="Salamov A."/>
            <person name="Andreopoulos B."/>
            <person name="Baker S."/>
            <person name="Barry K."/>
            <person name="Bills G."/>
            <person name="Bluhm B."/>
            <person name="Cannon C."/>
            <person name="Castanera R."/>
            <person name="Culley D."/>
            <person name="Daum C."/>
            <person name="Ezra D."/>
            <person name="Gonzalez J."/>
            <person name="Henrissat B."/>
            <person name="Kuo A."/>
            <person name="Liang C."/>
            <person name="Lipzen A."/>
            <person name="Lutzoni F."/>
            <person name="Magnuson J."/>
            <person name="Mondo S."/>
            <person name="Nolan M."/>
            <person name="Ohm R."/>
            <person name="Pangilinan J."/>
            <person name="Park H.-J."/>
            <person name="Ramirez L."/>
            <person name="Alfaro M."/>
            <person name="Sun H."/>
            <person name="Tritt A."/>
            <person name="Yoshinaga Y."/>
            <person name="Zwiers L.-H."/>
            <person name="Turgeon B."/>
            <person name="Goodwin S."/>
            <person name="Spatafora J."/>
            <person name="Crous P."/>
            <person name="Grigoriev I."/>
        </authorList>
    </citation>
    <scope>NUCLEOTIDE SEQUENCE</scope>
    <source>
        <strain evidence="1">CBS 525.71</strain>
    </source>
</reference>
<dbReference type="Proteomes" id="UP000799754">
    <property type="component" value="Unassembled WGS sequence"/>
</dbReference>
<gene>
    <name evidence="1" type="ORF">BU25DRAFT_461030</name>
</gene>
<comment type="caution">
    <text evidence="1">The sequence shown here is derived from an EMBL/GenBank/DDBJ whole genome shotgun (WGS) entry which is preliminary data.</text>
</comment>
<dbReference type="EMBL" id="MU006730">
    <property type="protein sequence ID" value="KAF2624495.1"/>
    <property type="molecule type" value="Genomic_DNA"/>
</dbReference>
<evidence type="ECO:0000313" key="2">
    <source>
        <dbReference type="Proteomes" id="UP000799754"/>
    </source>
</evidence>
<accession>A0ACB6RRA7</accession>
<proteinExistence type="predicted"/>
<keyword evidence="2" id="KW-1185">Reference proteome</keyword>
<evidence type="ECO:0000313" key="1">
    <source>
        <dbReference type="EMBL" id="KAF2624495.1"/>
    </source>
</evidence>
<name>A0ACB6RRA7_9PLEO</name>
<organism evidence="1 2">
    <name type="scientific">Macroventuria anomochaeta</name>
    <dbReference type="NCBI Taxonomy" id="301207"/>
    <lineage>
        <taxon>Eukaryota</taxon>
        <taxon>Fungi</taxon>
        <taxon>Dikarya</taxon>
        <taxon>Ascomycota</taxon>
        <taxon>Pezizomycotina</taxon>
        <taxon>Dothideomycetes</taxon>
        <taxon>Pleosporomycetidae</taxon>
        <taxon>Pleosporales</taxon>
        <taxon>Pleosporineae</taxon>
        <taxon>Didymellaceae</taxon>
        <taxon>Macroventuria</taxon>
    </lineage>
</organism>